<name>A0ABX8RYD1_NOCIO</name>
<evidence type="ECO:0000256" key="2">
    <source>
        <dbReference type="ARBA" id="ARBA00022777"/>
    </source>
</evidence>
<feature type="domain" description="Histidine kinase/HSP90-like ATPase" evidence="5">
    <location>
        <begin position="319"/>
        <end position="409"/>
    </location>
</feature>
<evidence type="ECO:0000256" key="1">
    <source>
        <dbReference type="ARBA" id="ARBA00022679"/>
    </source>
</evidence>
<keyword evidence="6" id="KW-0547">Nucleotide-binding</keyword>
<evidence type="ECO:0000313" key="6">
    <source>
        <dbReference type="EMBL" id="QXN93987.1"/>
    </source>
</evidence>
<keyword evidence="4" id="KW-1133">Transmembrane helix</keyword>
<feature type="transmembrane region" description="Helical" evidence="4">
    <location>
        <begin position="98"/>
        <end position="116"/>
    </location>
</feature>
<keyword evidence="4" id="KW-0472">Membrane</keyword>
<evidence type="ECO:0000313" key="7">
    <source>
        <dbReference type="Proteomes" id="UP000694257"/>
    </source>
</evidence>
<dbReference type="InterPro" id="IPR050482">
    <property type="entry name" value="Sensor_HK_TwoCompSys"/>
</dbReference>
<keyword evidence="7" id="KW-1185">Reference proteome</keyword>
<accession>A0ABX8RYD1</accession>
<keyword evidence="4" id="KW-0812">Transmembrane</keyword>
<feature type="transmembrane region" description="Helical" evidence="4">
    <location>
        <begin position="37"/>
        <end position="55"/>
    </location>
</feature>
<sequence length="415" mass="43084">MTPLSPSLFSRTAAALSGRRGRGSSVARAAAEQIDRILAFALGLGVWIFGAGDAAEIAGQSRHFPAWWTVLALSGVFGTALLLAGTALRAALPTVRNIAATHATVFAVVVGLSGFAVQPGQITDDVAWIYRLVPLGGVAATLAWRTPVTAIYLVAVGALAASSTGWATGDLGWMEFALTSVRIIGITIAFVYITQLARRAARLLDKERARAHDQAALAAAEEARAGERARFAGVIHDKVLATLLDTSRGGSPSVLARQADHALGQFAAIGRVNELCTDLEAIEAIAHEAGAATDTELRVQVRHDCNSADLRIDSAAVAALGQAAAEAVRNSVRHAAVPGRTVARQLTIVARESGITVVVSDDGAGFDPDQVAANRLGLTVSIVGRMREAGGRATIDSCPGAGTRVVLEWNAPDET</sequence>
<dbReference type="GO" id="GO:0005524">
    <property type="term" value="F:ATP binding"/>
    <property type="evidence" value="ECO:0007669"/>
    <property type="project" value="UniProtKB-KW"/>
</dbReference>
<keyword evidence="3" id="KW-0902">Two-component regulatory system</keyword>
<keyword evidence="2" id="KW-0418">Kinase</keyword>
<evidence type="ECO:0000256" key="3">
    <source>
        <dbReference type="ARBA" id="ARBA00023012"/>
    </source>
</evidence>
<gene>
    <name evidence="6" type="ORF">KV110_13545</name>
</gene>
<dbReference type="InterPro" id="IPR003594">
    <property type="entry name" value="HATPase_dom"/>
</dbReference>
<keyword evidence="6" id="KW-0067">ATP-binding</keyword>
<dbReference type="PANTHER" id="PTHR24421">
    <property type="entry name" value="NITRATE/NITRITE SENSOR PROTEIN NARX-RELATED"/>
    <property type="match status" value="1"/>
</dbReference>
<evidence type="ECO:0000259" key="5">
    <source>
        <dbReference type="Pfam" id="PF02518"/>
    </source>
</evidence>
<organism evidence="6 7">
    <name type="scientific">Nocardia iowensis</name>
    <dbReference type="NCBI Taxonomy" id="204891"/>
    <lineage>
        <taxon>Bacteria</taxon>
        <taxon>Bacillati</taxon>
        <taxon>Actinomycetota</taxon>
        <taxon>Actinomycetes</taxon>
        <taxon>Mycobacteriales</taxon>
        <taxon>Nocardiaceae</taxon>
        <taxon>Nocardia</taxon>
    </lineage>
</organism>
<feature type="transmembrane region" description="Helical" evidence="4">
    <location>
        <begin position="67"/>
        <end position="86"/>
    </location>
</feature>
<protein>
    <submittedName>
        <fullName evidence="6">ATP-binding protein</fullName>
    </submittedName>
</protein>
<reference evidence="6 7" key="1">
    <citation type="submission" date="2021-07" db="EMBL/GenBank/DDBJ databases">
        <title>Whole Genome Sequence of Nocardia Iowensis.</title>
        <authorList>
            <person name="Lamm A."/>
            <person name="Collins-Fairclough A.M."/>
            <person name="Bunk B."/>
            <person name="Sproer C."/>
        </authorList>
    </citation>
    <scope>NUCLEOTIDE SEQUENCE [LARGE SCALE GENOMIC DNA]</scope>
    <source>
        <strain evidence="6 7">NRRL 5646</strain>
    </source>
</reference>
<proteinExistence type="predicted"/>
<dbReference type="RefSeq" id="WP_218476383.1">
    <property type="nucleotide sequence ID" value="NZ_BAABJN010000018.1"/>
</dbReference>
<feature type="transmembrane region" description="Helical" evidence="4">
    <location>
        <begin position="128"/>
        <end position="144"/>
    </location>
</feature>
<keyword evidence="1" id="KW-0808">Transferase</keyword>
<evidence type="ECO:0000256" key="4">
    <source>
        <dbReference type="SAM" id="Phobius"/>
    </source>
</evidence>
<dbReference type="Proteomes" id="UP000694257">
    <property type="component" value="Chromosome"/>
</dbReference>
<dbReference type="Pfam" id="PF02518">
    <property type="entry name" value="HATPase_c"/>
    <property type="match status" value="1"/>
</dbReference>
<feature type="transmembrane region" description="Helical" evidence="4">
    <location>
        <begin position="173"/>
        <end position="193"/>
    </location>
</feature>
<dbReference type="EMBL" id="CP078145">
    <property type="protein sequence ID" value="QXN93987.1"/>
    <property type="molecule type" value="Genomic_DNA"/>
</dbReference>